<sequence length="294" mass="35213">MISKAKSITHEHLLSIMHTEASRFPHRYDVRILDVGCGDGSLIGYLTGNLKVFNPSITFEIYGFDVYDHGVQQDDFLTKTIDDLSLQFPAVPWKTRIASVSVRERWPFPDEFFDVIISNQVVEHIDDHDMFFFEINRTLRKNGYSVHLFPLRNYIYETHLNLPFVHKIRNYDILIKYIKFLGRLGLGKYKSHSRESGISLDEYSERHADYMYYFTNYISYNEVLKLAKKHRLRVSFRYTLELYIRKFRTMLSLNPKYKYEKKRSILIDWLSLFVLKYMSIVTVFLEKKQTYREK</sequence>
<comment type="caution">
    <text evidence="2">The sequence shown here is derived from an EMBL/GenBank/DDBJ whole genome shotgun (WGS) entry which is preliminary data.</text>
</comment>
<proteinExistence type="predicted"/>
<gene>
    <name evidence="2" type="ORF">AMJ44_11755</name>
</gene>
<dbReference type="CDD" id="cd02440">
    <property type="entry name" value="AdoMet_MTases"/>
    <property type="match status" value="1"/>
</dbReference>
<dbReference type="Pfam" id="PF13489">
    <property type="entry name" value="Methyltransf_23"/>
    <property type="match status" value="1"/>
</dbReference>
<evidence type="ECO:0000256" key="1">
    <source>
        <dbReference type="SAM" id="Phobius"/>
    </source>
</evidence>
<dbReference type="EMBL" id="LIZX01000154">
    <property type="protein sequence ID" value="KPJ64956.1"/>
    <property type="molecule type" value="Genomic_DNA"/>
</dbReference>
<keyword evidence="1" id="KW-0472">Membrane</keyword>
<organism evidence="2 3">
    <name type="scientific">candidate division WOR-1 bacterium DG_54_3</name>
    <dbReference type="NCBI Taxonomy" id="1703775"/>
    <lineage>
        <taxon>Bacteria</taxon>
        <taxon>Bacillati</taxon>
        <taxon>Saganbacteria</taxon>
    </lineage>
</organism>
<dbReference type="Gene3D" id="3.40.50.150">
    <property type="entry name" value="Vaccinia Virus protein VP39"/>
    <property type="match status" value="1"/>
</dbReference>
<name>A0A0S7XST9_UNCSA</name>
<evidence type="ECO:0000313" key="2">
    <source>
        <dbReference type="EMBL" id="KPJ64956.1"/>
    </source>
</evidence>
<dbReference type="AlphaFoldDB" id="A0A0S7XST9"/>
<dbReference type="SUPFAM" id="SSF53335">
    <property type="entry name" value="S-adenosyl-L-methionine-dependent methyltransferases"/>
    <property type="match status" value="1"/>
</dbReference>
<feature type="transmembrane region" description="Helical" evidence="1">
    <location>
        <begin position="265"/>
        <end position="285"/>
    </location>
</feature>
<evidence type="ECO:0008006" key="4">
    <source>
        <dbReference type="Google" id="ProtNLM"/>
    </source>
</evidence>
<protein>
    <recommendedName>
        <fullName evidence="4">Methyltransferase type 11 domain-containing protein</fullName>
    </recommendedName>
</protein>
<dbReference type="Proteomes" id="UP000051861">
    <property type="component" value="Unassembled WGS sequence"/>
</dbReference>
<dbReference type="PATRIC" id="fig|1703775.3.peg.1310"/>
<dbReference type="InterPro" id="IPR029063">
    <property type="entry name" value="SAM-dependent_MTases_sf"/>
</dbReference>
<keyword evidence="1" id="KW-1133">Transmembrane helix</keyword>
<evidence type="ECO:0000313" key="3">
    <source>
        <dbReference type="Proteomes" id="UP000051861"/>
    </source>
</evidence>
<reference evidence="2 3" key="1">
    <citation type="journal article" date="2015" name="Microbiome">
        <title>Genomic resolution of linkages in carbon, nitrogen, and sulfur cycling among widespread estuary sediment bacteria.</title>
        <authorList>
            <person name="Baker B.J."/>
            <person name="Lazar C.S."/>
            <person name="Teske A.P."/>
            <person name="Dick G.J."/>
        </authorList>
    </citation>
    <scope>NUCLEOTIDE SEQUENCE [LARGE SCALE GENOMIC DNA]</scope>
    <source>
        <strain evidence="2">DG_54_3</strain>
    </source>
</reference>
<keyword evidence="1" id="KW-0812">Transmembrane</keyword>
<accession>A0A0S7XST9</accession>